<evidence type="ECO:0000313" key="6">
    <source>
        <dbReference type="Proteomes" id="UP000054976"/>
    </source>
</evidence>
<evidence type="ECO:0000256" key="1">
    <source>
        <dbReference type="ARBA" id="ARBA00004863"/>
    </source>
</evidence>
<name>A0A0U9HM27_9BACT</name>
<dbReference type="EMBL" id="BCNO01000001">
    <property type="protein sequence ID" value="GAQ94167.1"/>
    <property type="molecule type" value="Genomic_DNA"/>
</dbReference>
<dbReference type="PANTHER" id="PTHR37690">
    <property type="entry name" value="CHORISMATE DEHYDRATASE"/>
    <property type="match status" value="1"/>
</dbReference>
<dbReference type="SUPFAM" id="SSF53850">
    <property type="entry name" value="Periplasmic binding protein-like II"/>
    <property type="match status" value="1"/>
</dbReference>
<dbReference type="AlphaFoldDB" id="A0A0U9HM27"/>
<dbReference type="Proteomes" id="UP000054976">
    <property type="component" value="Unassembled WGS sequence"/>
</dbReference>
<dbReference type="STRING" id="86166.TAGGR_1346"/>
<dbReference type="InterPro" id="IPR003773">
    <property type="entry name" value="Menaquinone_biosynth"/>
</dbReference>
<gene>
    <name evidence="4" type="primary">mqnA</name>
    <name evidence="5" type="ORF">TAGGR_1346</name>
</gene>
<keyword evidence="3 4" id="KW-0456">Lyase</keyword>
<comment type="function">
    <text evidence="4">Catalyzes the dehydration of chorismate into 3-[(1-carboxyvinyl)oxy]benzoate, a step in the biosynthesis of menaquinone (MK, vitamin K2).</text>
</comment>
<evidence type="ECO:0000256" key="3">
    <source>
        <dbReference type="ARBA" id="ARBA00023239"/>
    </source>
</evidence>
<evidence type="ECO:0000313" key="5">
    <source>
        <dbReference type="EMBL" id="GAQ94167.1"/>
    </source>
</evidence>
<dbReference type="InterPro" id="IPR030868">
    <property type="entry name" value="MqnA"/>
</dbReference>
<evidence type="ECO:0000256" key="2">
    <source>
        <dbReference type="ARBA" id="ARBA00022428"/>
    </source>
</evidence>
<comment type="caution">
    <text evidence="5">The sequence shown here is derived from an EMBL/GenBank/DDBJ whole genome shotgun (WGS) entry which is preliminary data.</text>
</comment>
<dbReference type="UniPathway" id="UPA00079"/>
<comment type="similarity">
    <text evidence="4">Belongs to the MqnA/MqnD family. MqnA subfamily.</text>
</comment>
<comment type="catalytic activity">
    <reaction evidence="4">
        <text>chorismate = 3-[(1-carboxyvinyl)-oxy]benzoate + H2O</text>
        <dbReference type="Rhea" id="RHEA:40051"/>
        <dbReference type="ChEBI" id="CHEBI:15377"/>
        <dbReference type="ChEBI" id="CHEBI:29748"/>
        <dbReference type="ChEBI" id="CHEBI:76981"/>
        <dbReference type="EC" id="4.2.1.151"/>
    </reaction>
</comment>
<proteinExistence type="inferred from homology"/>
<keyword evidence="2 4" id="KW-0474">Menaquinone biosynthesis</keyword>
<organism evidence="5 6">
    <name type="scientific">Thermodesulfovibrio aggregans</name>
    <dbReference type="NCBI Taxonomy" id="86166"/>
    <lineage>
        <taxon>Bacteria</taxon>
        <taxon>Pseudomonadati</taxon>
        <taxon>Nitrospirota</taxon>
        <taxon>Thermodesulfovibrionia</taxon>
        <taxon>Thermodesulfovibrionales</taxon>
        <taxon>Thermodesulfovibrionaceae</taxon>
        <taxon>Thermodesulfovibrio</taxon>
    </lineage>
</organism>
<dbReference type="GO" id="GO:0009234">
    <property type="term" value="P:menaquinone biosynthetic process"/>
    <property type="evidence" value="ECO:0007669"/>
    <property type="project" value="UniProtKB-UniRule"/>
</dbReference>
<evidence type="ECO:0000256" key="4">
    <source>
        <dbReference type="HAMAP-Rule" id="MF_00995"/>
    </source>
</evidence>
<accession>A0A0U9HM27</accession>
<sequence>MKLKVGWIQYANVYPIFYVLEKEGLITEDIHFVKGVPSQLNWALRNDLIDLSPSSSVEYLLNQEIYDYVDGICISSKEYVGSVLFFSDYDLKTLDAKKILLTDQSATSHLLLRVILEKFLELKPEYDISSAPFTGESFLLIGDDALKYRKILNNKKVYDLANLWYNYTGLPFVFALWIVRKEITKPDNELYRIYLKFKENLIYAKNQWMKYSEEMVEAYNLKKFMTKDEILFYWKENMDYNFTETHKKSLKLFESYISSLK</sequence>
<dbReference type="HAMAP" id="MF_00995">
    <property type="entry name" value="MqnA"/>
    <property type="match status" value="1"/>
</dbReference>
<reference evidence="6" key="1">
    <citation type="submission" date="2016-01" db="EMBL/GenBank/DDBJ databases">
        <title>Draft genome sequence of Thermodesulfovibrio aggregans strain TGE-P1.</title>
        <authorList>
            <person name="Sekiguchi Y."/>
            <person name="Ohashi A."/>
            <person name="Matsuura N."/>
            <person name="Tourlousse M.D."/>
        </authorList>
    </citation>
    <scope>NUCLEOTIDE SEQUENCE [LARGE SCALE GENOMIC DNA]</scope>
    <source>
        <strain evidence="6">TGE-P1</strain>
    </source>
</reference>
<dbReference type="CDD" id="cd13634">
    <property type="entry name" value="PBP2_Sco4506"/>
    <property type="match status" value="1"/>
</dbReference>
<dbReference type="GO" id="GO:0016836">
    <property type="term" value="F:hydro-lyase activity"/>
    <property type="evidence" value="ECO:0007669"/>
    <property type="project" value="UniProtKB-UniRule"/>
</dbReference>
<dbReference type="OrthoDB" id="9810112at2"/>
<dbReference type="Pfam" id="PF02621">
    <property type="entry name" value="VitK2_biosynth"/>
    <property type="match status" value="1"/>
</dbReference>
<keyword evidence="6" id="KW-1185">Reference proteome</keyword>
<dbReference type="RefSeq" id="WP_059175639.1">
    <property type="nucleotide sequence ID" value="NZ_BCNO01000001.1"/>
</dbReference>
<dbReference type="Gene3D" id="3.40.190.10">
    <property type="entry name" value="Periplasmic binding protein-like II"/>
    <property type="match status" value="2"/>
</dbReference>
<protein>
    <recommendedName>
        <fullName evidence="4">Chorismate dehydratase</fullName>
        <ecNumber evidence="4">4.2.1.151</ecNumber>
    </recommendedName>
    <alternativeName>
        <fullName evidence="4">Menaquinone biosynthetic enzyme MqnA</fullName>
    </alternativeName>
</protein>
<dbReference type="EC" id="4.2.1.151" evidence="4"/>
<comment type="pathway">
    <text evidence="1 4">Quinol/quinone metabolism; menaquinone biosynthesis.</text>
</comment>
<dbReference type="PANTHER" id="PTHR37690:SF1">
    <property type="entry name" value="CHORISMATE DEHYDRATASE"/>
    <property type="match status" value="1"/>
</dbReference>